<dbReference type="GO" id="GO:0051879">
    <property type="term" value="F:Hsp90 protein binding"/>
    <property type="evidence" value="ECO:0007669"/>
    <property type="project" value="TreeGrafter"/>
</dbReference>
<dbReference type="PANTHER" id="PTHR22904">
    <property type="entry name" value="TPR REPEAT CONTAINING PROTEIN"/>
    <property type="match status" value="1"/>
</dbReference>
<dbReference type="PROSITE" id="PS50005">
    <property type="entry name" value="TPR"/>
    <property type="match status" value="2"/>
</dbReference>
<dbReference type="EMBL" id="CP030918">
    <property type="protein sequence ID" value="AXC49777.1"/>
    <property type="molecule type" value="Genomic_DNA"/>
</dbReference>
<dbReference type="AlphaFoldDB" id="A0A344PK72"/>
<accession>A0A344PK72</accession>
<keyword evidence="5" id="KW-1185">Reference proteome</keyword>
<gene>
    <name evidence="4" type="ORF">DRW48_08825</name>
</gene>
<keyword evidence="2 3" id="KW-0802">TPR repeat</keyword>
<dbReference type="Proteomes" id="UP000252023">
    <property type="component" value="Chromosome"/>
</dbReference>
<evidence type="ECO:0000256" key="2">
    <source>
        <dbReference type="ARBA" id="ARBA00022803"/>
    </source>
</evidence>
<evidence type="ECO:0000313" key="4">
    <source>
        <dbReference type="EMBL" id="AXC49777.1"/>
    </source>
</evidence>
<evidence type="ECO:0000256" key="3">
    <source>
        <dbReference type="PROSITE-ProRule" id="PRU00339"/>
    </source>
</evidence>
<feature type="repeat" description="TPR" evidence="3">
    <location>
        <begin position="108"/>
        <end position="141"/>
    </location>
</feature>
<reference evidence="5" key="1">
    <citation type="submission" date="2018-07" db="EMBL/GenBank/DDBJ databases">
        <title>Genome sequencing of Paracoccus sp. SC2-6.</title>
        <authorList>
            <person name="Heo J."/>
            <person name="Kim S.-J."/>
            <person name="Kwon S.-W."/>
        </authorList>
    </citation>
    <scope>NUCLEOTIDE SEQUENCE [LARGE SCALE GENOMIC DNA]</scope>
    <source>
        <strain evidence="5">SC2-6</strain>
    </source>
</reference>
<dbReference type="InterPro" id="IPR011990">
    <property type="entry name" value="TPR-like_helical_dom_sf"/>
</dbReference>
<name>A0A344PK72_9RHOB</name>
<dbReference type="Gene3D" id="1.25.40.10">
    <property type="entry name" value="Tetratricopeptide repeat domain"/>
    <property type="match status" value="1"/>
</dbReference>
<protein>
    <submittedName>
        <fullName evidence="4">Uncharacterized protein</fullName>
    </submittedName>
</protein>
<dbReference type="SMART" id="SM00028">
    <property type="entry name" value="TPR"/>
    <property type="match status" value="3"/>
</dbReference>
<sequence length="194" mass="20237">MAILTIGFTPLVAAQSAPPRAETAPATQAAPTSAADLDRLFAELAMPSAEGDDSWRRAQSDILRIWSQSGSAAMDLLHRRGVAALDEGDAVTAIGHLTALVDHAPDFATGYVDRAAAYAAHGDFGPAAADLAQALTLEPRQFTALTQLGAMLEDMGDLPRALAAFQASLKINPHQPEAIDAVARLQQAMDGIAL</sequence>
<dbReference type="InterPro" id="IPR019734">
    <property type="entry name" value="TPR_rpt"/>
</dbReference>
<evidence type="ECO:0000313" key="5">
    <source>
        <dbReference type="Proteomes" id="UP000252023"/>
    </source>
</evidence>
<evidence type="ECO:0000256" key="1">
    <source>
        <dbReference type="ARBA" id="ARBA00022737"/>
    </source>
</evidence>
<feature type="repeat" description="TPR" evidence="3">
    <location>
        <begin position="142"/>
        <end position="175"/>
    </location>
</feature>
<dbReference type="OrthoDB" id="9815010at2"/>
<proteinExistence type="predicted"/>
<dbReference type="KEGG" id="pars:DRW48_08825"/>
<dbReference type="SUPFAM" id="SSF48452">
    <property type="entry name" value="TPR-like"/>
    <property type="match status" value="1"/>
</dbReference>
<keyword evidence="1" id="KW-0677">Repeat</keyword>
<dbReference type="PANTHER" id="PTHR22904:SF523">
    <property type="entry name" value="STRESS-INDUCED-PHOSPHOPROTEIN 1"/>
    <property type="match status" value="1"/>
</dbReference>
<organism evidence="4 5">
    <name type="scientific">Paracoccus suum</name>
    <dbReference type="NCBI Taxonomy" id="2259340"/>
    <lineage>
        <taxon>Bacteria</taxon>
        <taxon>Pseudomonadati</taxon>
        <taxon>Pseudomonadota</taxon>
        <taxon>Alphaproteobacteria</taxon>
        <taxon>Rhodobacterales</taxon>
        <taxon>Paracoccaceae</taxon>
        <taxon>Paracoccus</taxon>
    </lineage>
</organism>
<dbReference type="RefSeq" id="WP_114076081.1">
    <property type="nucleotide sequence ID" value="NZ_CP030918.1"/>
</dbReference>